<proteinExistence type="predicted"/>
<evidence type="ECO:0000313" key="4">
    <source>
        <dbReference type="Proteomes" id="UP001165083"/>
    </source>
</evidence>
<sequence length="533" mass="59646">MRNYDNLVAQVRPLDQPNPLSASVPSALMEIIRTPDPQTLKIRKSRSLALPALSNVDLDEIEIPEMHEGLCRVFCQPNAWSPAFASPGDFTIKMSSVFQDNGEICFRIAVMCCCARSICDGSRIKPASKRQYYVSYVERTQQELLELTEALSLQYLGHRLADKMPTHGTRLITTRRQRVLDEYGEEVIQFLTDVLQITEIGFNGLVTLKDPVTSNVRVRDFLGLALGFGEQTIVATSSCDARIEGQDGGNRPVLPSAWLDIDVNMSSDASFYGRSLATKRSPRGEALARMLGRAFDNGSTCSDFGPLMRSNSCINRSGAGKCVRFVDPCFWFEDAPSDGAFTVEISSVAVMDGIAKYAISVLSYANGEMEAFSIDRRYSEFDELAVTIEAKLPALQIRKLLPPKTFFRYVSASFLERRAAYLQLFLERVLRLNFQGILDQEIPLTAEPNIRNFFKLPAVEWIVVPWSKQSPTPKAAREGFRSRSNFSLSPTTASEFSPLSPRYNTSPRRNPRVLTDASAPRYESLLLRRSDSM</sequence>
<accession>A0A9W6WWY9</accession>
<feature type="domain" description="PX" evidence="2">
    <location>
        <begin position="335"/>
        <end position="461"/>
    </location>
</feature>
<dbReference type="SUPFAM" id="SSF64268">
    <property type="entry name" value="PX domain"/>
    <property type="match status" value="1"/>
</dbReference>
<dbReference type="AlphaFoldDB" id="A0A9W6WWY9"/>
<dbReference type="InterPro" id="IPR036871">
    <property type="entry name" value="PX_dom_sf"/>
</dbReference>
<dbReference type="GO" id="GO:0035091">
    <property type="term" value="F:phosphatidylinositol binding"/>
    <property type="evidence" value="ECO:0007669"/>
    <property type="project" value="InterPro"/>
</dbReference>
<feature type="compositionally biased region" description="Polar residues" evidence="1">
    <location>
        <begin position="486"/>
        <end position="508"/>
    </location>
</feature>
<dbReference type="InterPro" id="IPR001683">
    <property type="entry name" value="PX_dom"/>
</dbReference>
<feature type="region of interest" description="Disordered" evidence="1">
    <location>
        <begin position="486"/>
        <end position="517"/>
    </location>
</feature>
<dbReference type="OrthoDB" id="10254720at2759"/>
<evidence type="ECO:0000256" key="1">
    <source>
        <dbReference type="SAM" id="MobiDB-lite"/>
    </source>
</evidence>
<dbReference type="Pfam" id="PF00787">
    <property type="entry name" value="PX"/>
    <property type="match status" value="1"/>
</dbReference>
<keyword evidence="4" id="KW-1185">Reference proteome</keyword>
<dbReference type="PROSITE" id="PS50195">
    <property type="entry name" value="PX"/>
    <property type="match status" value="1"/>
</dbReference>
<comment type="caution">
    <text evidence="3">The sequence shown here is derived from an EMBL/GenBank/DDBJ whole genome shotgun (WGS) entry which is preliminary data.</text>
</comment>
<evidence type="ECO:0000313" key="3">
    <source>
        <dbReference type="EMBL" id="GMF19913.1"/>
    </source>
</evidence>
<protein>
    <submittedName>
        <fullName evidence="3">Unnamed protein product</fullName>
    </submittedName>
</protein>
<name>A0A9W6WWY9_9STRA</name>
<gene>
    <name evidence="3" type="ORF">Plil01_000766800</name>
</gene>
<evidence type="ECO:0000259" key="2">
    <source>
        <dbReference type="PROSITE" id="PS50195"/>
    </source>
</evidence>
<reference evidence="3" key="1">
    <citation type="submission" date="2023-04" db="EMBL/GenBank/DDBJ databases">
        <title>Phytophthora lilii NBRC 32176.</title>
        <authorList>
            <person name="Ichikawa N."/>
            <person name="Sato H."/>
            <person name="Tonouchi N."/>
        </authorList>
    </citation>
    <scope>NUCLEOTIDE SEQUENCE</scope>
    <source>
        <strain evidence="3">NBRC 32176</strain>
    </source>
</reference>
<dbReference type="Gene3D" id="3.30.1520.10">
    <property type="entry name" value="Phox-like domain"/>
    <property type="match status" value="1"/>
</dbReference>
<organism evidence="3 4">
    <name type="scientific">Phytophthora lilii</name>
    <dbReference type="NCBI Taxonomy" id="2077276"/>
    <lineage>
        <taxon>Eukaryota</taxon>
        <taxon>Sar</taxon>
        <taxon>Stramenopiles</taxon>
        <taxon>Oomycota</taxon>
        <taxon>Peronosporomycetes</taxon>
        <taxon>Peronosporales</taxon>
        <taxon>Peronosporaceae</taxon>
        <taxon>Phytophthora</taxon>
    </lineage>
</organism>
<dbReference type="Proteomes" id="UP001165083">
    <property type="component" value="Unassembled WGS sequence"/>
</dbReference>
<dbReference type="EMBL" id="BSXW01000358">
    <property type="protein sequence ID" value="GMF19913.1"/>
    <property type="molecule type" value="Genomic_DNA"/>
</dbReference>